<reference evidence="2 3" key="1">
    <citation type="submission" date="2023-10" db="EMBL/GenBank/DDBJ databases">
        <title>Sphingomonas sp. HF-S4 16S ribosomal RNA gene Genome sequencing and assembly.</title>
        <authorList>
            <person name="Lee H."/>
        </authorList>
    </citation>
    <scope>NUCLEOTIDE SEQUENCE [LARGE SCALE GENOMIC DNA]</scope>
    <source>
        <strain evidence="2 3">HF-S4</strain>
    </source>
</reference>
<evidence type="ECO:0000313" key="3">
    <source>
        <dbReference type="Proteomes" id="UP001273531"/>
    </source>
</evidence>
<gene>
    <name evidence="2" type="ORF">RZN05_09660</name>
</gene>
<comment type="caution">
    <text evidence="2">The sequence shown here is derived from an EMBL/GenBank/DDBJ whole genome shotgun (WGS) entry which is preliminary data.</text>
</comment>
<dbReference type="EMBL" id="JAWJEJ010000001">
    <property type="protein sequence ID" value="MDV3457248.1"/>
    <property type="molecule type" value="Genomic_DNA"/>
</dbReference>
<sequence length="64" mass="7274">MAKLSPIESEFATTEEAEAYDAWFRAKVERAMNSTEPSIPHEEVMREMHAIIDSYRDAPDTLAS</sequence>
<organism evidence="2 3">
    <name type="scientific">Sphingomonas agrestis</name>
    <dbReference type="NCBI Taxonomy" id="3080540"/>
    <lineage>
        <taxon>Bacteria</taxon>
        <taxon>Pseudomonadati</taxon>
        <taxon>Pseudomonadota</taxon>
        <taxon>Alphaproteobacteria</taxon>
        <taxon>Sphingomonadales</taxon>
        <taxon>Sphingomonadaceae</taxon>
        <taxon>Sphingomonas</taxon>
    </lineage>
</organism>
<name>A0ABU3Y770_9SPHN</name>
<feature type="domain" description="Stability determinant" evidence="1">
    <location>
        <begin position="15"/>
        <end position="47"/>
    </location>
</feature>
<dbReference type="Gene3D" id="6.20.450.20">
    <property type="match status" value="1"/>
</dbReference>
<dbReference type="InterPro" id="IPR048851">
    <property type="entry name" value="PaaA2_dom"/>
</dbReference>
<dbReference type="RefSeq" id="WP_317226405.1">
    <property type="nucleotide sequence ID" value="NZ_JAWJEJ010000001.1"/>
</dbReference>
<proteinExistence type="predicted"/>
<dbReference type="Proteomes" id="UP001273531">
    <property type="component" value="Unassembled WGS sequence"/>
</dbReference>
<protein>
    <submittedName>
        <fullName evidence="2">Stability determinant</fullName>
    </submittedName>
</protein>
<evidence type="ECO:0000259" key="1">
    <source>
        <dbReference type="Pfam" id="PF21217"/>
    </source>
</evidence>
<evidence type="ECO:0000313" key="2">
    <source>
        <dbReference type="EMBL" id="MDV3457248.1"/>
    </source>
</evidence>
<dbReference type="Pfam" id="PF21217">
    <property type="entry name" value="PaaA2"/>
    <property type="match status" value="1"/>
</dbReference>
<keyword evidence="3" id="KW-1185">Reference proteome</keyword>
<accession>A0ABU3Y770</accession>